<comment type="caution">
    <text evidence="13">The sequence shown here is derived from an EMBL/GenBank/DDBJ whole genome shotgun (WGS) entry which is preliminary data.</text>
</comment>
<proteinExistence type="predicted"/>
<feature type="domain" description="Protein kinase" evidence="11">
    <location>
        <begin position="36"/>
        <end position="292"/>
    </location>
</feature>
<dbReference type="SUPFAM" id="SSF56112">
    <property type="entry name" value="Protein kinase-like (PK-like)"/>
    <property type="match status" value="1"/>
</dbReference>
<evidence type="ECO:0000256" key="8">
    <source>
        <dbReference type="ARBA" id="ARBA00023326"/>
    </source>
</evidence>
<evidence type="ECO:0000313" key="14">
    <source>
        <dbReference type="Proteomes" id="UP001371224"/>
    </source>
</evidence>
<dbReference type="InterPro" id="IPR036116">
    <property type="entry name" value="FN3_sf"/>
</dbReference>
<evidence type="ECO:0000256" key="6">
    <source>
        <dbReference type="ARBA" id="ARBA00022840"/>
    </source>
</evidence>
<dbReference type="SUPFAM" id="SSF49265">
    <property type="entry name" value="Fibronectin type III"/>
    <property type="match status" value="1"/>
</dbReference>
<dbReference type="CDD" id="cd14014">
    <property type="entry name" value="STKc_PknB_like"/>
    <property type="match status" value="1"/>
</dbReference>
<dbReference type="PROSITE" id="PS50853">
    <property type="entry name" value="FN3"/>
    <property type="match status" value="1"/>
</dbReference>
<feature type="transmembrane region" description="Helical" evidence="10">
    <location>
        <begin position="448"/>
        <end position="468"/>
    </location>
</feature>
<evidence type="ECO:0000256" key="3">
    <source>
        <dbReference type="ARBA" id="ARBA00022679"/>
    </source>
</evidence>
<dbReference type="InterPro" id="IPR003961">
    <property type="entry name" value="FN3_dom"/>
</dbReference>
<dbReference type="Gene3D" id="2.60.40.10">
    <property type="entry name" value="Immunoglobulins"/>
    <property type="match status" value="1"/>
</dbReference>
<keyword evidence="5 13" id="KW-0418">Kinase</keyword>
<keyword evidence="4" id="KW-0547">Nucleotide-binding</keyword>
<keyword evidence="8" id="KW-0624">Polysaccharide degradation</keyword>
<dbReference type="PANTHER" id="PTHR43289:SF6">
    <property type="entry name" value="SERINE_THREONINE-PROTEIN KINASE NEKL-3"/>
    <property type="match status" value="1"/>
</dbReference>
<keyword evidence="8" id="KW-0119">Carbohydrate metabolism</keyword>
<evidence type="ECO:0000256" key="10">
    <source>
        <dbReference type="SAM" id="Phobius"/>
    </source>
</evidence>
<organism evidence="13 14">
    <name type="scientific">Microbacterium bandirmense</name>
    <dbReference type="NCBI Taxonomy" id="3122050"/>
    <lineage>
        <taxon>Bacteria</taxon>
        <taxon>Bacillati</taxon>
        <taxon>Actinomycetota</taxon>
        <taxon>Actinomycetes</taxon>
        <taxon>Micrococcales</taxon>
        <taxon>Microbacteriaceae</taxon>
        <taxon>Microbacterium</taxon>
    </lineage>
</organism>
<dbReference type="Gene3D" id="1.10.510.10">
    <property type="entry name" value="Transferase(Phosphotransferase) domain 1"/>
    <property type="match status" value="1"/>
</dbReference>
<accession>A0ABU8LDR2</accession>
<dbReference type="Proteomes" id="UP001371224">
    <property type="component" value="Unassembled WGS sequence"/>
</dbReference>
<sequence length="595" mass="62259">MSDEDWAPRPTTSVPESRGPAPSGTRPQPAIEVPGYTDLVELAQGGDSIVYHARQISLDREVAIKVVRISDPSMAERFRREVEITVRLGRQHPHIVTVLDTTTATTGELCLVMDFHDLGSLHDRLQAHGPLSASEVVEAGTAVADALAFAHRAGVLHRDVKPQNILVLPTSFVLSDFGIARQMDADRTASLERFSYRHASPQVLDGLMPTEADDVWSLGSTLFTLLDGRAPFAGDDPDDDSALTYLRRVRLNERRPLRRDNLPDGLREFIDRALAPAREDRIATAAQALAILRGLRTEGRSWEPDATGGATPAPVPEGAPAATMITAKASNAGASTTSDADASAPAITKPAEDDDSRQSATETPPPPVSDGAASGIHPDGDASTTRPAADSAPVARSALADLDQPSLVRPAGADDDATGTLIPDADPDQAPADRDVTAGAGRTWRRTVLFLGGMLIAGAIVGAVVFFLSREAPDDTPPAPPAEQTVPSASAPPEDDGTQPTVSEPDFAPQDLVVTDRGTSALLTWALPPGTVTSIAVVQVIEGESPVVLANLPGSAAEYTVEGLNPDAKTCFAVAGYGMKDGTVAAGSSPQACTS</sequence>
<evidence type="ECO:0000256" key="5">
    <source>
        <dbReference type="ARBA" id="ARBA00022777"/>
    </source>
</evidence>
<name>A0ABU8LDR2_9MICO</name>
<keyword evidence="14" id="KW-1185">Reference proteome</keyword>
<dbReference type="Gene3D" id="3.30.200.20">
    <property type="entry name" value="Phosphorylase Kinase, domain 1"/>
    <property type="match status" value="1"/>
</dbReference>
<dbReference type="GO" id="GO:0016301">
    <property type="term" value="F:kinase activity"/>
    <property type="evidence" value="ECO:0007669"/>
    <property type="project" value="UniProtKB-KW"/>
</dbReference>
<dbReference type="InterPro" id="IPR008271">
    <property type="entry name" value="Ser/Thr_kinase_AS"/>
</dbReference>
<feature type="region of interest" description="Disordered" evidence="9">
    <location>
        <begin position="474"/>
        <end position="506"/>
    </location>
</feature>
<keyword evidence="7" id="KW-0378">Hydrolase</keyword>
<evidence type="ECO:0000256" key="4">
    <source>
        <dbReference type="ARBA" id="ARBA00022741"/>
    </source>
</evidence>
<feature type="domain" description="Fibronectin type-III" evidence="12">
    <location>
        <begin position="508"/>
        <end position="595"/>
    </location>
</feature>
<feature type="region of interest" description="Disordered" evidence="9">
    <location>
        <begin position="1"/>
        <end position="30"/>
    </location>
</feature>
<dbReference type="CDD" id="cd00063">
    <property type="entry name" value="FN3"/>
    <property type="match status" value="1"/>
</dbReference>
<evidence type="ECO:0000313" key="13">
    <source>
        <dbReference type="EMBL" id="MEJ1089140.1"/>
    </source>
</evidence>
<keyword evidence="2" id="KW-0723">Serine/threonine-protein kinase</keyword>
<dbReference type="EMBL" id="JBBDGM010000010">
    <property type="protein sequence ID" value="MEJ1089140.1"/>
    <property type="molecule type" value="Genomic_DNA"/>
</dbReference>
<dbReference type="SMART" id="SM00220">
    <property type="entry name" value="S_TKc"/>
    <property type="match status" value="1"/>
</dbReference>
<evidence type="ECO:0000256" key="9">
    <source>
        <dbReference type="SAM" id="MobiDB-lite"/>
    </source>
</evidence>
<evidence type="ECO:0000259" key="12">
    <source>
        <dbReference type="PROSITE" id="PS50853"/>
    </source>
</evidence>
<keyword evidence="6" id="KW-0067">ATP-binding</keyword>
<dbReference type="RefSeq" id="WP_337332797.1">
    <property type="nucleotide sequence ID" value="NZ_JBBDGM010000010.1"/>
</dbReference>
<feature type="region of interest" description="Disordered" evidence="9">
    <location>
        <begin position="330"/>
        <end position="438"/>
    </location>
</feature>
<keyword evidence="10" id="KW-1133">Transmembrane helix</keyword>
<dbReference type="InterPro" id="IPR013783">
    <property type="entry name" value="Ig-like_fold"/>
</dbReference>
<dbReference type="EC" id="2.7.11.1" evidence="1"/>
<dbReference type="PROSITE" id="PS00108">
    <property type="entry name" value="PROTEIN_KINASE_ST"/>
    <property type="match status" value="1"/>
</dbReference>
<dbReference type="PROSITE" id="PS50011">
    <property type="entry name" value="PROTEIN_KINASE_DOM"/>
    <property type="match status" value="1"/>
</dbReference>
<gene>
    <name evidence="13" type="ORF">WDU99_12535</name>
</gene>
<dbReference type="PANTHER" id="PTHR43289">
    <property type="entry name" value="MITOGEN-ACTIVATED PROTEIN KINASE KINASE KINASE 20-RELATED"/>
    <property type="match status" value="1"/>
</dbReference>
<dbReference type="Pfam" id="PF00069">
    <property type="entry name" value="Pkinase"/>
    <property type="match status" value="1"/>
</dbReference>
<evidence type="ECO:0000256" key="2">
    <source>
        <dbReference type="ARBA" id="ARBA00022527"/>
    </source>
</evidence>
<keyword evidence="7" id="KW-0326">Glycosidase</keyword>
<keyword evidence="10" id="KW-0472">Membrane</keyword>
<dbReference type="InterPro" id="IPR011009">
    <property type="entry name" value="Kinase-like_dom_sf"/>
</dbReference>
<reference evidence="13 14" key="1">
    <citation type="submission" date="2024-02" db="EMBL/GenBank/DDBJ databases">
        <authorList>
            <person name="Saticioglu I.B."/>
        </authorList>
    </citation>
    <scope>NUCLEOTIDE SEQUENCE [LARGE SCALE GENOMIC DNA]</scope>
    <source>
        <strain evidence="13 14">Mu-80</strain>
    </source>
</reference>
<evidence type="ECO:0000256" key="7">
    <source>
        <dbReference type="ARBA" id="ARBA00023295"/>
    </source>
</evidence>
<keyword evidence="3" id="KW-0808">Transferase</keyword>
<evidence type="ECO:0000256" key="1">
    <source>
        <dbReference type="ARBA" id="ARBA00012513"/>
    </source>
</evidence>
<dbReference type="InterPro" id="IPR000719">
    <property type="entry name" value="Prot_kinase_dom"/>
</dbReference>
<keyword evidence="10" id="KW-0812">Transmembrane</keyword>
<protein>
    <recommendedName>
        <fullName evidence="1">non-specific serine/threonine protein kinase</fullName>
        <ecNumber evidence="1">2.7.11.1</ecNumber>
    </recommendedName>
</protein>
<feature type="compositionally biased region" description="Low complexity" evidence="9">
    <location>
        <begin position="330"/>
        <end position="346"/>
    </location>
</feature>
<evidence type="ECO:0000259" key="11">
    <source>
        <dbReference type="PROSITE" id="PS50011"/>
    </source>
</evidence>